<gene>
    <name evidence="2" type="ORF">Q9312_00805</name>
</gene>
<evidence type="ECO:0000313" key="2">
    <source>
        <dbReference type="EMBL" id="WMS87484.1"/>
    </source>
</evidence>
<dbReference type="AlphaFoldDB" id="A0AA51RU08"/>
<evidence type="ECO:0000313" key="3">
    <source>
        <dbReference type="Proteomes" id="UP001239782"/>
    </source>
</evidence>
<dbReference type="InterPro" id="IPR036622">
    <property type="entry name" value="LigA_sf"/>
</dbReference>
<organism evidence="2 3">
    <name type="scientific">Pleionea litopenaei</name>
    <dbReference type="NCBI Taxonomy" id="3070815"/>
    <lineage>
        <taxon>Bacteria</taxon>
        <taxon>Pseudomonadati</taxon>
        <taxon>Pseudomonadota</taxon>
        <taxon>Gammaproteobacteria</taxon>
        <taxon>Oceanospirillales</taxon>
        <taxon>Pleioneaceae</taxon>
        <taxon>Pleionea</taxon>
    </lineage>
</organism>
<dbReference type="Gene3D" id="1.10.700.10">
    <property type="entry name" value="Dioxygenase LigAB, LigA subunit"/>
    <property type="match status" value="1"/>
</dbReference>
<dbReference type="KEGG" id="plei:Q9312_00805"/>
<keyword evidence="3" id="KW-1185">Reference proteome</keyword>
<sequence>MSDNLKKFLVEVTEKPELKDQYKKDKKQLMDKYNLTPEEQDMVANQDLDAINKALNNEYDLAPNSIIRVCKKEQ</sequence>
<dbReference type="RefSeq" id="WP_309202627.1">
    <property type="nucleotide sequence ID" value="NZ_CP133548.1"/>
</dbReference>
<protein>
    <recommendedName>
        <fullName evidence="1">Extradiol ring-cleavage dioxygenase LigAB LigA subunit domain-containing protein</fullName>
    </recommendedName>
</protein>
<evidence type="ECO:0000259" key="1">
    <source>
        <dbReference type="Pfam" id="PF07746"/>
    </source>
</evidence>
<dbReference type="Pfam" id="PF07746">
    <property type="entry name" value="LigA"/>
    <property type="match status" value="1"/>
</dbReference>
<dbReference type="InterPro" id="IPR011986">
    <property type="entry name" value="Xdiol_dOase_LigA"/>
</dbReference>
<reference evidence="2 3" key="1">
    <citation type="submission" date="2023-08" db="EMBL/GenBank/DDBJ databases">
        <title>Pleionea litopenaei sp. nov., isolated from stomach of juvenile Litopenaeus vannamei.</title>
        <authorList>
            <person name="Rho A.M."/>
            <person name="Hwang C.Y."/>
        </authorList>
    </citation>
    <scope>NUCLEOTIDE SEQUENCE [LARGE SCALE GENOMIC DNA]</scope>
    <source>
        <strain evidence="2 3">HL-JVS1</strain>
    </source>
</reference>
<proteinExistence type="predicted"/>
<dbReference type="EMBL" id="CP133548">
    <property type="protein sequence ID" value="WMS87484.1"/>
    <property type="molecule type" value="Genomic_DNA"/>
</dbReference>
<dbReference type="SUPFAM" id="SSF48076">
    <property type="entry name" value="LigA subunit of an aromatic-ring-opening dioxygenase LigAB"/>
    <property type="match status" value="1"/>
</dbReference>
<feature type="domain" description="Extradiol ring-cleavage dioxygenase LigAB LigA subunit" evidence="1">
    <location>
        <begin position="5"/>
        <end position="52"/>
    </location>
</feature>
<name>A0AA51RU08_9GAMM</name>
<dbReference type="Proteomes" id="UP001239782">
    <property type="component" value="Chromosome"/>
</dbReference>
<accession>A0AA51RU08</accession>